<dbReference type="RefSeq" id="WP_320286626.1">
    <property type="nucleotide sequence ID" value="NZ_JAVIIW010000006.1"/>
</dbReference>
<gene>
    <name evidence="3" type="ORF">RFN28_06905</name>
</gene>
<accession>A0ABU4XU26</accession>
<proteinExistence type="predicted"/>
<dbReference type="Proteomes" id="UP001287059">
    <property type="component" value="Unassembled WGS sequence"/>
</dbReference>
<dbReference type="InterPro" id="IPR050078">
    <property type="entry name" value="Ribosomal_L11_MeTrfase_PrmA"/>
</dbReference>
<dbReference type="SUPFAM" id="SSF53335">
    <property type="entry name" value="S-adenosyl-L-methionine-dependent methyltransferases"/>
    <property type="match status" value="1"/>
</dbReference>
<dbReference type="InterPro" id="IPR029063">
    <property type="entry name" value="SAM-dependent_MTases_sf"/>
</dbReference>
<evidence type="ECO:0000256" key="2">
    <source>
        <dbReference type="ARBA" id="ARBA00022679"/>
    </source>
</evidence>
<dbReference type="Pfam" id="PF06325">
    <property type="entry name" value="PrmA"/>
    <property type="match status" value="1"/>
</dbReference>
<name>A0ABU4XU26_9HYPH</name>
<reference evidence="3 4" key="1">
    <citation type="submission" date="2023-08" db="EMBL/GenBank/DDBJ databases">
        <title>Implementing the SeqCode for naming new Mesorhizobium species isolated from Vachellia karroo root nodules.</title>
        <authorList>
            <person name="Van Lill M."/>
        </authorList>
    </citation>
    <scope>NUCLEOTIDE SEQUENCE [LARGE SCALE GENOMIC DNA]</scope>
    <source>
        <strain evidence="3 4">VK24D</strain>
    </source>
</reference>
<comment type="caution">
    <text evidence="3">The sequence shown here is derived from an EMBL/GenBank/DDBJ whole genome shotgun (WGS) entry which is preliminary data.</text>
</comment>
<evidence type="ECO:0000256" key="1">
    <source>
        <dbReference type="ARBA" id="ARBA00022603"/>
    </source>
</evidence>
<keyword evidence="4" id="KW-1185">Reference proteome</keyword>
<keyword evidence="2" id="KW-0808">Transferase</keyword>
<dbReference type="GO" id="GO:0008168">
    <property type="term" value="F:methyltransferase activity"/>
    <property type="evidence" value="ECO:0007669"/>
    <property type="project" value="UniProtKB-KW"/>
</dbReference>
<dbReference type="EMBL" id="JAVIIW010000006">
    <property type="protein sequence ID" value="MDX8478210.1"/>
    <property type="molecule type" value="Genomic_DNA"/>
</dbReference>
<dbReference type="PANTHER" id="PTHR43648:SF1">
    <property type="entry name" value="ELECTRON TRANSFER FLAVOPROTEIN BETA SUBUNIT LYSINE METHYLTRANSFERASE"/>
    <property type="match status" value="1"/>
</dbReference>
<dbReference type="GO" id="GO:0032259">
    <property type="term" value="P:methylation"/>
    <property type="evidence" value="ECO:0007669"/>
    <property type="project" value="UniProtKB-KW"/>
</dbReference>
<organism evidence="3 4">
    <name type="scientific">Mesorhizobium album</name>
    <dbReference type="NCBI Taxonomy" id="3072314"/>
    <lineage>
        <taxon>Bacteria</taxon>
        <taxon>Pseudomonadati</taxon>
        <taxon>Pseudomonadota</taxon>
        <taxon>Alphaproteobacteria</taxon>
        <taxon>Hyphomicrobiales</taxon>
        <taxon>Phyllobacteriaceae</taxon>
        <taxon>Mesorhizobium</taxon>
    </lineage>
</organism>
<evidence type="ECO:0000313" key="3">
    <source>
        <dbReference type="EMBL" id="MDX8478210.1"/>
    </source>
</evidence>
<evidence type="ECO:0000313" key="4">
    <source>
        <dbReference type="Proteomes" id="UP001287059"/>
    </source>
</evidence>
<keyword evidence="1 3" id="KW-0489">Methyltransferase</keyword>
<sequence length="245" mass="26353">MERGLPHGRPRPGPVTRLTPKSAKTFILDNTALMAPPHVPEVLLHLADEAHDLWLRTEEELAEIGLPPPFWAFAWAGGQGLARYVLDHPATVRGKSVLDFASGSGMVAIAASKAGAAQVVAADIDPFCATVIALNLEANGVKADFLDADCIDTDGGWDVVLAGDVFYDKPLADRLVPWFATLKARGADILVGDPGRAYLPKKGLQSLAVYQVPVTRALEDAEVKRTTVWRWSNIRSNQRMPAGSA</sequence>
<dbReference type="PANTHER" id="PTHR43648">
    <property type="entry name" value="ELECTRON TRANSFER FLAVOPROTEIN BETA SUBUNIT LYSINE METHYLTRANSFERASE"/>
    <property type="match status" value="1"/>
</dbReference>
<protein>
    <submittedName>
        <fullName evidence="3">Methyltransferase</fullName>
    </submittedName>
</protein>
<dbReference type="Gene3D" id="3.40.50.150">
    <property type="entry name" value="Vaccinia Virus protein VP39"/>
    <property type="match status" value="1"/>
</dbReference>